<dbReference type="Proteomes" id="UP000077202">
    <property type="component" value="Unassembled WGS sequence"/>
</dbReference>
<keyword evidence="3" id="KW-1185">Reference proteome</keyword>
<evidence type="ECO:0000313" key="2">
    <source>
        <dbReference type="EMBL" id="OAE34106.1"/>
    </source>
</evidence>
<proteinExistence type="predicted"/>
<feature type="region of interest" description="Disordered" evidence="1">
    <location>
        <begin position="1"/>
        <end position="127"/>
    </location>
</feature>
<protein>
    <submittedName>
        <fullName evidence="2">Uncharacterized protein</fullName>
    </submittedName>
</protein>
<sequence>MDGSDRSPIQSFAPELGAGGGTKARQRKTRTDAAQPKPKPPLLPEKHEAATVPNPVTAAQLSTTQFTAGTPKAGRGGEDRDGTARRGEGSAVLKRSSAGGSDDELKETIGDWGSGRGRGGEGSEKAGGWLDWKEGSWQFYLRSGVEENLGCSGRRANCAHCGVGLIESERGIDWLTPLLSRARARSERGLGEGVCVLRGGKRRGGGGGGGKIRRFLLLELSNSSCQSWGRGLECNPNREPGLYLGAFEQFHIRRV</sequence>
<gene>
    <name evidence="2" type="ORF">AXG93_2891s1310</name>
</gene>
<dbReference type="AlphaFoldDB" id="A0A176WPD6"/>
<accession>A0A176WPD6</accession>
<reference evidence="2" key="1">
    <citation type="submission" date="2016-03" db="EMBL/GenBank/DDBJ databases">
        <title>Mechanisms controlling the formation of the plant cell surface in tip-growing cells are functionally conserved among land plants.</title>
        <authorList>
            <person name="Honkanen S."/>
            <person name="Jones V.A."/>
            <person name="Morieri G."/>
            <person name="Champion C."/>
            <person name="Hetherington A.J."/>
            <person name="Kelly S."/>
            <person name="Saint-Marcoux D."/>
            <person name="Proust H."/>
            <person name="Prescott H."/>
            <person name="Dolan L."/>
        </authorList>
    </citation>
    <scope>NUCLEOTIDE SEQUENCE [LARGE SCALE GENOMIC DNA]</scope>
    <source>
        <tissue evidence="2">Whole gametophyte</tissue>
    </source>
</reference>
<organism evidence="2 3">
    <name type="scientific">Marchantia polymorpha subsp. ruderalis</name>
    <dbReference type="NCBI Taxonomy" id="1480154"/>
    <lineage>
        <taxon>Eukaryota</taxon>
        <taxon>Viridiplantae</taxon>
        <taxon>Streptophyta</taxon>
        <taxon>Embryophyta</taxon>
        <taxon>Marchantiophyta</taxon>
        <taxon>Marchantiopsida</taxon>
        <taxon>Marchantiidae</taxon>
        <taxon>Marchantiales</taxon>
        <taxon>Marchantiaceae</taxon>
        <taxon>Marchantia</taxon>
    </lineage>
</organism>
<feature type="compositionally biased region" description="Basic and acidic residues" evidence="1">
    <location>
        <begin position="75"/>
        <end position="88"/>
    </location>
</feature>
<evidence type="ECO:0000313" key="3">
    <source>
        <dbReference type="Proteomes" id="UP000077202"/>
    </source>
</evidence>
<name>A0A176WPD6_MARPO</name>
<evidence type="ECO:0000256" key="1">
    <source>
        <dbReference type="SAM" id="MobiDB-lite"/>
    </source>
</evidence>
<dbReference type="EMBL" id="LVLJ01000455">
    <property type="protein sequence ID" value="OAE34106.1"/>
    <property type="molecule type" value="Genomic_DNA"/>
</dbReference>
<comment type="caution">
    <text evidence="2">The sequence shown here is derived from an EMBL/GenBank/DDBJ whole genome shotgun (WGS) entry which is preliminary data.</text>
</comment>
<feature type="compositionally biased region" description="Polar residues" evidence="1">
    <location>
        <begin position="57"/>
        <end position="68"/>
    </location>
</feature>